<dbReference type="SUPFAM" id="SSF110296">
    <property type="entry name" value="Oligoxyloglucan reducing end-specific cellobiohydrolase"/>
    <property type="match status" value="1"/>
</dbReference>
<evidence type="ECO:0000313" key="4">
    <source>
        <dbReference type="Proteomes" id="UP000217676"/>
    </source>
</evidence>
<accession>A0A169PET4</accession>
<dbReference type="AlphaFoldDB" id="A0A169PET4"/>
<evidence type="ECO:0008006" key="5">
    <source>
        <dbReference type="Google" id="ProtNLM"/>
    </source>
</evidence>
<dbReference type="KEGG" id="slau:SLA_6666"/>
<feature type="chain" id="PRO_5007902229" description="Exo-alpha-sialidase" evidence="2">
    <location>
        <begin position="29"/>
        <end position="315"/>
    </location>
</feature>
<dbReference type="CDD" id="cd15482">
    <property type="entry name" value="Sialidase_non-viral"/>
    <property type="match status" value="1"/>
</dbReference>
<dbReference type="Proteomes" id="UP000217676">
    <property type="component" value="Chromosome"/>
</dbReference>
<protein>
    <recommendedName>
        <fullName evidence="5">Exo-alpha-sialidase</fullName>
    </recommendedName>
</protein>
<gene>
    <name evidence="3" type="ORF">SLA_6666</name>
</gene>
<evidence type="ECO:0000256" key="1">
    <source>
        <dbReference type="SAM" id="MobiDB-lite"/>
    </source>
</evidence>
<dbReference type="InterPro" id="IPR054817">
    <property type="entry name" value="Glycosyl_F510_1955-like"/>
</dbReference>
<evidence type="ECO:0000256" key="2">
    <source>
        <dbReference type="SAM" id="SignalP"/>
    </source>
</evidence>
<evidence type="ECO:0000313" key="3">
    <source>
        <dbReference type="EMBL" id="BAU87532.1"/>
    </source>
</evidence>
<dbReference type="PROSITE" id="PS51257">
    <property type="entry name" value="PROKAR_LIPOPROTEIN"/>
    <property type="match status" value="1"/>
</dbReference>
<organism evidence="3 4">
    <name type="scientific">Streptomyces laurentii</name>
    <dbReference type="NCBI Taxonomy" id="39478"/>
    <lineage>
        <taxon>Bacteria</taxon>
        <taxon>Bacillati</taxon>
        <taxon>Actinomycetota</taxon>
        <taxon>Actinomycetes</taxon>
        <taxon>Kitasatosporales</taxon>
        <taxon>Streptomycetaceae</taxon>
        <taxon>Streptomyces</taxon>
    </lineage>
</organism>
<proteinExistence type="predicted"/>
<sequence>MKRQRTLPAVSALLVLSLSLVLTSCGTATDTGSGSRSGSGSDDAASSADGLSHIHGVGTAGGALYVATHKGVYTPGPGGQARLVGDRQDDFMGFAVTARGTFLASGHPAPGSDAPADLGLIESTDRGASWTTKSLAGKVDFHALDTARSTSRGAEDAALFGYDATHGLLRVSQDGVAWEDRAALRALDIAVSPGGPSSTADRATVLATTEQGVVRSTDGGRTFGAPLSPQVVAYVSWAAPDALFGVDPAGVLLRSGDAGATWSRVSTVPGGAPQALTAVDARRILAATQDGVYESADGGATFTRRMTVTTSANGH</sequence>
<keyword evidence="4" id="KW-1185">Reference proteome</keyword>
<keyword evidence="2" id="KW-0732">Signal</keyword>
<dbReference type="InterPro" id="IPR015943">
    <property type="entry name" value="WD40/YVTN_repeat-like_dom_sf"/>
</dbReference>
<dbReference type="Gene3D" id="2.130.10.10">
    <property type="entry name" value="YVTN repeat-like/Quinoprotein amine dehydrogenase"/>
    <property type="match status" value="2"/>
</dbReference>
<feature type="region of interest" description="Disordered" evidence="1">
    <location>
        <begin position="29"/>
        <end position="49"/>
    </location>
</feature>
<name>A0A169PET4_STRLU</name>
<feature type="signal peptide" evidence="2">
    <location>
        <begin position="1"/>
        <end position="28"/>
    </location>
</feature>
<dbReference type="EMBL" id="AP017424">
    <property type="protein sequence ID" value="BAU87532.1"/>
    <property type="molecule type" value="Genomic_DNA"/>
</dbReference>
<dbReference type="NCBIfam" id="NF045728">
    <property type="entry name" value="glycosyl_F510_1955"/>
    <property type="match status" value="1"/>
</dbReference>
<reference evidence="3 4" key="1">
    <citation type="journal article" date="2016" name="Genome Announc.">
        <title>Complete Genome Sequence of Thiostrepton-Producing Streptomyces laurentii ATCC 31255.</title>
        <authorList>
            <person name="Doi K."/>
            <person name="Fujino Y."/>
            <person name="Nagayoshi Y."/>
            <person name="Ohshima T."/>
            <person name="Ogata S."/>
        </authorList>
    </citation>
    <scope>NUCLEOTIDE SEQUENCE [LARGE SCALE GENOMIC DNA]</scope>
    <source>
        <strain evidence="3 4">ATCC 31255</strain>
    </source>
</reference>